<gene>
    <name evidence="2" type="ORF">MGAL_10B088656</name>
</gene>
<dbReference type="EMBL" id="UYJE01002621">
    <property type="protein sequence ID" value="VDI12373.1"/>
    <property type="molecule type" value="Genomic_DNA"/>
</dbReference>
<evidence type="ECO:0000256" key="1">
    <source>
        <dbReference type="SAM" id="MobiDB-lite"/>
    </source>
</evidence>
<protein>
    <submittedName>
        <fullName evidence="2">Uncharacterized protein</fullName>
    </submittedName>
</protein>
<comment type="caution">
    <text evidence="2">The sequence shown here is derived from an EMBL/GenBank/DDBJ whole genome shotgun (WGS) entry which is preliminary data.</text>
</comment>
<proteinExistence type="predicted"/>
<accession>A0A8B6D1Z7</accession>
<reference evidence="2" key="1">
    <citation type="submission" date="2018-11" db="EMBL/GenBank/DDBJ databases">
        <authorList>
            <person name="Alioto T."/>
            <person name="Alioto T."/>
        </authorList>
    </citation>
    <scope>NUCLEOTIDE SEQUENCE</scope>
</reference>
<feature type="region of interest" description="Disordered" evidence="1">
    <location>
        <begin position="81"/>
        <end position="103"/>
    </location>
</feature>
<dbReference type="AlphaFoldDB" id="A0A8B6D1Z7"/>
<keyword evidence="3" id="KW-1185">Reference proteome</keyword>
<dbReference type="Proteomes" id="UP000596742">
    <property type="component" value="Unassembled WGS sequence"/>
</dbReference>
<evidence type="ECO:0000313" key="2">
    <source>
        <dbReference type="EMBL" id="VDI12373.1"/>
    </source>
</evidence>
<evidence type="ECO:0000313" key="3">
    <source>
        <dbReference type="Proteomes" id="UP000596742"/>
    </source>
</evidence>
<sequence length="103" mass="10820">MKQGWYGGLSCAHPGQYFYVATATCGESVREKLSDLCAFENTCSFMVSQAVIGGGLTGCSEDHDRDIFVQYDCGDVVIAPAGPKGERGLPGPKGERGAAVPTK</sequence>
<name>A0A8B6D1Z7_MYTGA</name>
<organism evidence="2 3">
    <name type="scientific">Mytilus galloprovincialis</name>
    <name type="common">Mediterranean mussel</name>
    <dbReference type="NCBI Taxonomy" id="29158"/>
    <lineage>
        <taxon>Eukaryota</taxon>
        <taxon>Metazoa</taxon>
        <taxon>Spiralia</taxon>
        <taxon>Lophotrochozoa</taxon>
        <taxon>Mollusca</taxon>
        <taxon>Bivalvia</taxon>
        <taxon>Autobranchia</taxon>
        <taxon>Pteriomorphia</taxon>
        <taxon>Mytilida</taxon>
        <taxon>Mytiloidea</taxon>
        <taxon>Mytilidae</taxon>
        <taxon>Mytilinae</taxon>
        <taxon>Mytilus</taxon>
    </lineage>
</organism>